<keyword evidence="3" id="KW-0540">Nuclease</keyword>
<dbReference type="InterPro" id="IPR000305">
    <property type="entry name" value="GIY-YIG_endonuc"/>
</dbReference>
<comment type="caution">
    <text evidence="3">The sequence shown here is derived from an EMBL/GenBank/DDBJ whole genome shotgun (WGS) entry which is preliminary data.</text>
</comment>
<dbReference type="SUPFAM" id="SSF82771">
    <property type="entry name" value="GIY-YIG endonuclease"/>
    <property type="match status" value="1"/>
</dbReference>
<dbReference type="NCBIfam" id="TIGR00573">
    <property type="entry name" value="dnaq"/>
    <property type="match status" value="1"/>
</dbReference>
<feature type="compositionally biased region" description="Basic and acidic residues" evidence="1">
    <location>
        <begin position="1"/>
        <end position="11"/>
    </location>
</feature>
<dbReference type="InterPro" id="IPR047296">
    <property type="entry name" value="GIY-YIG_UvrC_Cho"/>
</dbReference>
<evidence type="ECO:0000313" key="3">
    <source>
        <dbReference type="EMBL" id="GAA3625984.1"/>
    </source>
</evidence>
<keyword evidence="3" id="KW-0269">Exonuclease</keyword>
<dbReference type="Pfam" id="PF01541">
    <property type="entry name" value="GIY-YIG"/>
    <property type="match status" value="1"/>
</dbReference>
<dbReference type="InterPro" id="IPR012337">
    <property type="entry name" value="RNaseH-like_sf"/>
</dbReference>
<dbReference type="Gene3D" id="3.40.1440.10">
    <property type="entry name" value="GIY-YIG endonuclease"/>
    <property type="match status" value="1"/>
</dbReference>
<dbReference type="Gene3D" id="3.30.420.10">
    <property type="entry name" value="Ribonuclease H-like superfamily/Ribonuclease H"/>
    <property type="match status" value="1"/>
</dbReference>
<keyword evidence="3" id="KW-0378">Hydrolase</keyword>
<dbReference type="InterPro" id="IPR035901">
    <property type="entry name" value="GIY-YIG_endonuc_sf"/>
</dbReference>
<feature type="region of interest" description="Disordered" evidence="1">
    <location>
        <begin position="1"/>
        <end position="23"/>
    </location>
</feature>
<dbReference type="EMBL" id="BAAAZO010000009">
    <property type="protein sequence ID" value="GAA3625984.1"/>
    <property type="molecule type" value="Genomic_DNA"/>
</dbReference>
<dbReference type="InterPro" id="IPR006054">
    <property type="entry name" value="DnaQ"/>
</dbReference>
<dbReference type="InterPro" id="IPR050066">
    <property type="entry name" value="UvrABC_protein_C"/>
</dbReference>
<dbReference type="SMART" id="SM00465">
    <property type="entry name" value="GIYc"/>
    <property type="match status" value="1"/>
</dbReference>
<dbReference type="InterPro" id="IPR013520">
    <property type="entry name" value="Ribonucl_H"/>
</dbReference>
<proteinExistence type="predicted"/>
<dbReference type="PANTHER" id="PTHR30562">
    <property type="entry name" value="UVRC/OXIDOREDUCTASE"/>
    <property type="match status" value="1"/>
</dbReference>
<dbReference type="CDD" id="cd10434">
    <property type="entry name" value="GIY-YIG_UvrC_Cho"/>
    <property type="match status" value="1"/>
</dbReference>
<evidence type="ECO:0000313" key="4">
    <source>
        <dbReference type="Proteomes" id="UP001501074"/>
    </source>
</evidence>
<feature type="domain" description="GIY-YIG" evidence="2">
    <location>
        <begin position="268"/>
        <end position="346"/>
    </location>
</feature>
<sequence>MARPPSGEHPEPPVSAPGMPAPRLSVAGHTVLSMSTTPEAPTQEALWPEELVVSGASEADPQILSEVTFVVFDLETTGGAPADGGITEIGAVKVRGGEVLGEFQTLVRPESPIPAFISLLTGITDSMVAGAPSLGGVLPSFLEFCAGSILVAHNAPYDVGFVKAACDRLGHEWPAPTVIDTVKLARHIVSRDEAPNRKLHTLAALFGSPIEPDHRALQDARATVHVLHALLGRIGTLGVTTLGELRGFSAKVPESTRRKRHLADGLPSGPGVYMFRDEKDQVLYIGTSVNIRTRVRNYFTASEHRSRMREMVARAARVTPVPCATTLEARVREIRLIAEHAPPYNRRSRKPERKPWLKLTAEAYPRLSVVRDVQADGATYTGPFSSQEQAEQAVAALHEAYPLRRCTPRLPKRPAKNASACILAEMGRCGAPCVGGIDIIGYSEIVTQVREAMISDAGPVVEASLRRATSLSELQRYEEAAEHRDRLLSYLKGAARAQRLAPIAAVPHLVGARRRDSGGWEFALVRHGRLAGTSVSPPGADPMPYVDALSLTGEIVTPREVPYPSAHPEETEIVLNWLEQPGTRLVELEGTWAWPVRGAAHARHSLPQEVHRTIVLE</sequence>
<dbReference type="Proteomes" id="UP001501074">
    <property type="component" value="Unassembled WGS sequence"/>
</dbReference>
<dbReference type="GO" id="GO:0004527">
    <property type="term" value="F:exonuclease activity"/>
    <property type="evidence" value="ECO:0007669"/>
    <property type="project" value="UniProtKB-KW"/>
</dbReference>
<dbReference type="CDD" id="cd06127">
    <property type="entry name" value="DEDDh"/>
    <property type="match status" value="1"/>
</dbReference>
<evidence type="ECO:0000256" key="1">
    <source>
        <dbReference type="SAM" id="MobiDB-lite"/>
    </source>
</evidence>
<dbReference type="PANTHER" id="PTHR30562:SF1">
    <property type="entry name" value="UVRABC SYSTEM PROTEIN C"/>
    <property type="match status" value="1"/>
</dbReference>
<gene>
    <name evidence="3" type="ORF">GCM10022223_48990</name>
</gene>
<keyword evidence="4" id="KW-1185">Reference proteome</keyword>
<dbReference type="SUPFAM" id="SSF53098">
    <property type="entry name" value="Ribonuclease H-like"/>
    <property type="match status" value="1"/>
</dbReference>
<dbReference type="InterPro" id="IPR036397">
    <property type="entry name" value="RNaseH_sf"/>
</dbReference>
<dbReference type="SMART" id="SM00479">
    <property type="entry name" value="EXOIII"/>
    <property type="match status" value="1"/>
</dbReference>
<protein>
    <submittedName>
        <fullName evidence="3">DEDD exonuclease domain-containing protein</fullName>
    </submittedName>
</protein>
<evidence type="ECO:0000259" key="2">
    <source>
        <dbReference type="PROSITE" id="PS50164"/>
    </source>
</evidence>
<dbReference type="PROSITE" id="PS50164">
    <property type="entry name" value="GIY_YIG"/>
    <property type="match status" value="1"/>
</dbReference>
<accession>A0ABP7A6U0</accession>
<dbReference type="Pfam" id="PF00929">
    <property type="entry name" value="RNase_T"/>
    <property type="match status" value="1"/>
</dbReference>
<organism evidence="3 4">
    <name type="scientific">Kineosporia mesophila</name>
    <dbReference type="NCBI Taxonomy" id="566012"/>
    <lineage>
        <taxon>Bacteria</taxon>
        <taxon>Bacillati</taxon>
        <taxon>Actinomycetota</taxon>
        <taxon>Actinomycetes</taxon>
        <taxon>Kineosporiales</taxon>
        <taxon>Kineosporiaceae</taxon>
        <taxon>Kineosporia</taxon>
    </lineage>
</organism>
<dbReference type="NCBIfam" id="NF005905">
    <property type="entry name" value="PRK07883.1-3"/>
    <property type="match status" value="1"/>
</dbReference>
<name>A0ABP7A6U0_9ACTN</name>
<dbReference type="NCBIfam" id="NF005907">
    <property type="entry name" value="PRK07883.1-5"/>
    <property type="match status" value="1"/>
</dbReference>
<reference evidence="4" key="1">
    <citation type="journal article" date="2019" name="Int. J. Syst. Evol. Microbiol.">
        <title>The Global Catalogue of Microorganisms (GCM) 10K type strain sequencing project: providing services to taxonomists for standard genome sequencing and annotation.</title>
        <authorList>
            <consortium name="The Broad Institute Genomics Platform"/>
            <consortium name="The Broad Institute Genome Sequencing Center for Infectious Disease"/>
            <person name="Wu L."/>
            <person name="Ma J."/>
        </authorList>
    </citation>
    <scope>NUCLEOTIDE SEQUENCE [LARGE SCALE GENOMIC DNA]</scope>
    <source>
        <strain evidence="4">JCM 16902</strain>
    </source>
</reference>